<gene>
    <name evidence="2" type="ORF">BEN48_03770</name>
</gene>
<comment type="caution">
    <text evidence="2">The sequence shown here is derived from an EMBL/GenBank/DDBJ whole genome shotgun (WGS) entry which is preliminary data.</text>
</comment>
<sequence length="103" mass="11304">MSDSAFRPLPDEKVWEDLMHQLQEQAQGQPRPFFYNRVSARLISRPMAPGRTVPVWMLRPAYAALLGVIMLALSGDAGALRPVPAASTGTAPDSEQPLRAHPQ</sequence>
<name>A0A1G1SZ43_9BACT</name>
<proteinExistence type="predicted"/>
<dbReference type="EMBL" id="MDZC01000079">
    <property type="protein sequence ID" value="OGX83887.1"/>
    <property type="molecule type" value="Genomic_DNA"/>
</dbReference>
<feature type="region of interest" description="Disordered" evidence="1">
    <location>
        <begin position="81"/>
        <end position="103"/>
    </location>
</feature>
<evidence type="ECO:0000313" key="2">
    <source>
        <dbReference type="EMBL" id="OGX83887.1"/>
    </source>
</evidence>
<accession>A0A1G1SZ43</accession>
<evidence type="ECO:0000256" key="1">
    <source>
        <dbReference type="SAM" id="MobiDB-lite"/>
    </source>
</evidence>
<dbReference type="OrthoDB" id="886712at2"/>
<keyword evidence="3" id="KW-1185">Reference proteome</keyword>
<reference evidence="2 3" key="1">
    <citation type="submission" date="2016-08" db="EMBL/GenBank/DDBJ databases">
        <title>Hymenobacter coccineus sp. nov., Hymenobacter lapidarius sp. nov. and Hymenobacter glacialis sp. nov., isolated from Antarctic soil.</title>
        <authorList>
            <person name="Sedlacek I."/>
            <person name="Kralova S."/>
            <person name="Kyrova K."/>
            <person name="Maslanova I."/>
            <person name="Stankova E."/>
            <person name="Vrbovska V."/>
            <person name="Nemec M."/>
            <person name="Bartak M."/>
            <person name="Svec P."/>
            <person name="Busse H.-J."/>
            <person name="Pantucek R."/>
        </authorList>
    </citation>
    <scope>NUCLEOTIDE SEQUENCE [LARGE SCALE GENOMIC DNA]</scope>
    <source>
        <strain evidence="2 3">CCM 8648</strain>
    </source>
</reference>
<evidence type="ECO:0000313" key="3">
    <source>
        <dbReference type="Proteomes" id="UP000177791"/>
    </source>
</evidence>
<organism evidence="2 3">
    <name type="scientific">Hymenobacter glacialis</name>
    <dbReference type="NCBI Taxonomy" id="1908236"/>
    <lineage>
        <taxon>Bacteria</taxon>
        <taxon>Pseudomonadati</taxon>
        <taxon>Bacteroidota</taxon>
        <taxon>Cytophagia</taxon>
        <taxon>Cytophagales</taxon>
        <taxon>Hymenobacteraceae</taxon>
        <taxon>Hymenobacter</taxon>
    </lineage>
</organism>
<protein>
    <submittedName>
        <fullName evidence="2">Uncharacterized protein</fullName>
    </submittedName>
</protein>
<dbReference type="RefSeq" id="WP_070735339.1">
    <property type="nucleotide sequence ID" value="NZ_MDZC01000079.1"/>
</dbReference>
<dbReference type="STRING" id="1908236.BEN48_03770"/>
<dbReference type="Proteomes" id="UP000177791">
    <property type="component" value="Unassembled WGS sequence"/>
</dbReference>
<dbReference type="AlphaFoldDB" id="A0A1G1SZ43"/>